<feature type="domain" description="Carrier" evidence="1">
    <location>
        <begin position="361"/>
        <end position="441"/>
    </location>
</feature>
<dbReference type="PANTHER" id="PTHR34051">
    <property type="entry name" value="PROTEIN LOW PSII ACCUMULATION 3, CHLOROPLASTIC"/>
    <property type="match status" value="1"/>
</dbReference>
<protein>
    <recommendedName>
        <fullName evidence="1">Carrier domain-containing protein</fullName>
    </recommendedName>
</protein>
<dbReference type="PROSITE" id="PS50075">
    <property type="entry name" value="CARRIER"/>
    <property type="match status" value="1"/>
</dbReference>
<organism evidence="2 3">
    <name type="scientific">Durusdinium trenchii</name>
    <dbReference type="NCBI Taxonomy" id="1381693"/>
    <lineage>
        <taxon>Eukaryota</taxon>
        <taxon>Sar</taxon>
        <taxon>Alveolata</taxon>
        <taxon>Dinophyceae</taxon>
        <taxon>Suessiales</taxon>
        <taxon>Symbiodiniaceae</taxon>
        <taxon>Durusdinium</taxon>
    </lineage>
</organism>
<reference evidence="2 3" key="1">
    <citation type="submission" date="2024-02" db="EMBL/GenBank/DDBJ databases">
        <authorList>
            <person name="Chen Y."/>
            <person name="Shah S."/>
            <person name="Dougan E. K."/>
            <person name="Thang M."/>
            <person name="Chan C."/>
        </authorList>
    </citation>
    <scope>NUCLEOTIDE SEQUENCE [LARGE SCALE GENOMIC DNA]</scope>
</reference>
<evidence type="ECO:0000313" key="2">
    <source>
        <dbReference type="EMBL" id="CAK9027267.1"/>
    </source>
</evidence>
<dbReference type="SUPFAM" id="SSF55729">
    <property type="entry name" value="Acyl-CoA N-acyltransferases (Nat)"/>
    <property type="match status" value="1"/>
</dbReference>
<sequence>MLLDVPNTRRYFNENVSFHFDLEAALSRQYLVPAKAFCLALAEAGLFSCADAKSLKCYPESGDYCRIMNQHVKRYPFHVRLAEQKDLESLMALQRRARVGSLEAARGTVAGRLARAPLGNFVAEDEGGELLGAIYTTRLRDQSAPLVAEPEERSSEELEATLQIIALHADPEAPGVGALLRDFVLQLLRAERGAGAQCVGLSRCGQWAQTSMSMEDYIRKHQSGELSDKVLAFHTTRGAAICGLVPHARPEDVENQGTAVLIRYGETSHSSRATRSSPPSVDDVERVLEAEVQAMGLEDLEHLDSLEVAQLSGRLERRCGLRLDVYGSEPSLRAWAEDAVRNAQSKSTSAAHGAARALGLPELRGLLQETLAEVGGTATSGSASSARSGGSLQDLGLDSLDLARLQSTIQKRFGIELALEDLAMGTMESLAEVITKRREPSDRDGCGAFGPKKGVRIIFPNKPDMLRARDIHYNKWRKMDRPELLRRGYYNEVNEDAWPGPFEDVFIYIICQEAAELPKIRNYIEKADAVATRQGRVLRHVLFNLNLNKLRSDIEFQQRLLPFQPGQATARVHYDFYTTFRNAYFIRFGKYTQTVLRDPFNINYVGAMYHAYPSPWQVFMQDPDGNYVPIWATDLRPSVQCVKRKLQRANSLWRDVGLLEDEDKDDVYTVERTSDRVEVAGTINKTVLQFIKEGAGGALWWEEGFDEEVSRKWRLA</sequence>
<comment type="caution">
    <text evidence="2">The sequence shown here is derived from an EMBL/GenBank/DDBJ whole genome shotgun (WGS) entry which is preliminary data.</text>
</comment>
<dbReference type="Gene3D" id="3.40.630.30">
    <property type="match status" value="1"/>
</dbReference>
<evidence type="ECO:0000259" key="1">
    <source>
        <dbReference type="PROSITE" id="PS50075"/>
    </source>
</evidence>
<dbReference type="InterPro" id="IPR056393">
    <property type="entry name" value="AprA-like_MT2"/>
</dbReference>
<dbReference type="InterPro" id="IPR018962">
    <property type="entry name" value="DUF1995"/>
</dbReference>
<dbReference type="InterPro" id="IPR009081">
    <property type="entry name" value="PP-bd_ACP"/>
</dbReference>
<gene>
    <name evidence="2" type="ORF">CCMP2556_LOCUS16698</name>
</gene>
<dbReference type="InterPro" id="IPR036736">
    <property type="entry name" value="ACP-like_sf"/>
</dbReference>
<accession>A0ABP0KKA5</accession>
<name>A0ABP0KKA5_9DINO</name>
<dbReference type="EMBL" id="CAXAMN010008969">
    <property type="protein sequence ID" value="CAK9027267.1"/>
    <property type="molecule type" value="Genomic_DNA"/>
</dbReference>
<dbReference type="InterPro" id="IPR044687">
    <property type="entry name" value="LPA3"/>
</dbReference>
<evidence type="ECO:0000313" key="3">
    <source>
        <dbReference type="Proteomes" id="UP001642484"/>
    </source>
</evidence>
<dbReference type="SUPFAM" id="SSF47336">
    <property type="entry name" value="ACP-like"/>
    <property type="match status" value="1"/>
</dbReference>
<dbReference type="Gene3D" id="1.10.1200.10">
    <property type="entry name" value="ACP-like"/>
    <property type="match status" value="1"/>
</dbReference>
<dbReference type="InterPro" id="IPR016181">
    <property type="entry name" value="Acyl_CoA_acyltransferase"/>
</dbReference>
<dbReference type="Pfam" id="PF23525">
    <property type="entry name" value="Methyltransf_36"/>
    <property type="match status" value="1"/>
</dbReference>
<dbReference type="Pfam" id="PF09353">
    <property type="entry name" value="DUF1995"/>
    <property type="match status" value="1"/>
</dbReference>
<dbReference type="PANTHER" id="PTHR34051:SF2">
    <property type="entry name" value="PROTEIN LPA3"/>
    <property type="match status" value="1"/>
</dbReference>
<proteinExistence type="predicted"/>
<dbReference type="Proteomes" id="UP001642484">
    <property type="component" value="Unassembled WGS sequence"/>
</dbReference>
<keyword evidence="3" id="KW-1185">Reference proteome</keyword>